<dbReference type="SUPFAM" id="SSF47336">
    <property type="entry name" value="ACP-like"/>
    <property type="match status" value="1"/>
</dbReference>
<sequence>LGATEVGRYDDFFTLGGDSILAVQLAARARDAGMAMTARMVFEHPALADLAAAIDAAGDGAAAADVRHEPMSASGLSPDELAALTAGWGQYQGIST</sequence>
<evidence type="ECO:0000313" key="5">
    <source>
        <dbReference type="Proteomes" id="UP001180754"/>
    </source>
</evidence>
<dbReference type="RefSeq" id="WP_311731315.1">
    <property type="nucleotide sequence ID" value="NZ_JAVRFD010000603.1"/>
</dbReference>
<gene>
    <name evidence="4" type="ORF">RND15_51160</name>
</gene>
<organism evidence="4 5">
    <name type="scientific">Streptomyces lonegramiae</name>
    <dbReference type="NCBI Taxonomy" id="3075524"/>
    <lineage>
        <taxon>Bacteria</taxon>
        <taxon>Bacillati</taxon>
        <taxon>Actinomycetota</taxon>
        <taxon>Actinomycetes</taxon>
        <taxon>Kitasatosporales</taxon>
        <taxon>Streptomycetaceae</taxon>
        <taxon>Streptomyces</taxon>
    </lineage>
</organism>
<protein>
    <submittedName>
        <fullName evidence="4">Phosphopantetheine-binding protein</fullName>
    </submittedName>
</protein>
<dbReference type="EMBL" id="JAVRFD010000603">
    <property type="protein sequence ID" value="MDT0550938.1"/>
    <property type="molecule type" value="Genomic_DNA"/>
</dbReference>
<feature type="non-terminal residue" evidence="4">
    <location>
        <position position="1"/>
    </location>
</feature>
<comment type="caution">
    <text evidence="4">The sequence shown here is derived from an EMBL/GenBank/DDBJ whole genome shotgun (WGS) entry which is preliminary data.</text>
</comment>
<dbReference type="InterPro" id="IPR009081">
    <property type="entry name" value="PP-bd_ACP"/>
</dbReference>
<evidence type="ECO:0000259" key="3">
    <source>
        <dbReference type="PROSITE" id="PS50075"/>
    </source>
</evidence>
<dbReference type="InterPro" id="IPR006162">
    <property type="entry name" value="Ppantetheine_attach_site"/>
</dbReference>
<name>A0ABU2XYF3_9ACTN</name>
<dbReference type="PANTHER" id="PTHR45527:SF1">
    <property type="entry name" value="FATTY ACID SYNTHASE"/>
    <property type="match status" value="1"/>
</dbReference>
<dbReference type="PANTHER" id="PTHR45527">
    <property type="entry name" value="NONRIBOSOMAL PEPTIDE SYNTHETASE"/>
    <property type="match status" value="1"/>
</dbReference>
<keyword evidence="5" id="KW-1185">Reference proteome</keyword>
<evidence type="ECO:0000313" key="4">
    <source>
        <dbReference type="EMBL" id="MDT0550938.1"/>
    </source>
</evidence>
<keyword evidence="2" id="KW-0597">Phosphoprotein</keyword>
<accession>A0ABU2XYF3</accession>
<reference evidence="4" key="1">
    <citation type="submission" date="2024-05" db="EMBL/GenBank/DDBJ databases">
        <title>30 novel species of actinomycetes from the DSMZ collection.</title>
        <authorList>
            <person name="Nouioui I."/>
        </authorList>
    </citation>
    <scope>NUCLEOTIDE SEQUENCE</scope>
    <source>
        <strain evidence="4">DSM 41529</strain>
    </source>
</reference>
<dbReference type="InterPro" id="IPR036736">
    <property type="entry name" value="ACP-like_sf"/>
</dbReference>
<evidence type="ECO:0000256" key="1">
    <source>
        <dbReference type="ARBA" id="ARBA00022450"/>
    </source>
</evidence>
<keyword evidence="1" id="KW-0596">Phosphopantetheine</keyword>
<evidence type="ECO:0000256" key="2">
    <source>
        <dbReference type="ARBA" id="ARBA00022553"/>
    </source>
</evidence>
<feature type="domain" description="Carrier" evidence="3">
    <location>
        <begin position="1"/>
        <end position="58"/>
    </location>
</feature>
<dbReference type="PROSITE" id="PS50075">
    <property type="entry name" value="CARRIER"/>
    <property type="match status" value="1"/>
</dbReference>
<proteinExistence type="predicted"/>
<dbReference type="Gene3D" id="1.10.1200.10">
    <property type="entry name" value="ACP-like"/>
    <property type="match status" value="1"/>
</dbReference>
<dbReference type="Proteomes" id="UP001180754">
    <property type="component" value="Unassembled WGS sequence"/>
</dbReference>
<dbReference type="PROSITE" id="PS00012">
    <property type="entry name" value="PHOSPHOPANTETHEINE"/>
    <property type="match status" value="1"/>
</dbReference>
<dbReference type="Pfam" id="PF00550">
    <property type="entry name" value="PP-binding"/>
    <property type="match status" value="1"/>
</dbReference>